<evidence type="ECO:0000256" key="3">
    <source>
        <dbReference type="ARBA" id="ARBA00022989"/>
    </source>
</evidence>
<dbReference type="GO" id="GO:0005886">
    <property type="term" value="C:plasma membrane"/>
    <property type="evidence" value="ECO:0007669"/>
    <property type="project" value="TreeGrafter"/>
</dbReference>
<dbReference type="PROSITE" id="PS51384">
    <property type="entry name" value="FAD_FR"/>
    <property type="match status" value="1"/>
</dbReference>
<dbReference type="GeneID" id="9681413"/>
<proteinExistence type="predicted"/>
<evidence type="ECO:0000256" key="2">
    <source>
        <dbReference type="ARBA" id="ARBA00022692"/>
    </source>
</evidence>
<evidence type="ECO:0000259" key="8">
    <source>
        <dbReference type="PROSITE" id="PS51384"/>
    </source>
</evidence>
<dbReference type="RefSeq" id="XP_003056236.1">
    <property type="nucleotide sequence ID" value="XM_003056190.1"/>
</dbReference>
<dbReference type="KEGG" id="mpp:MICPUCDRAFT_46471"/>
<accession>C1MJM1</accession>
<dbReference type="Gene3D" id="3.40.50.80">
    <property type="entry name" value="Nucleotide-binding domain of ferredoxin-NADP reductase (FNR) module"/>
    <property type="match status" value="1"/>
</dbReference>
<sequence>MGWVNDATNKYGKRANNVTVVVDRHLRLRHAMKHASQLVSAQAAYLGNVFKLTSSYDGSKNHWGTWFLAWLYSERLLCFFGLLHFVATMAVWFHFGYIKFRAVEAIVPNGANLYWWKRLVPPLEFGAMHAILLQMALLPLTMCRYTLTKASENSTLASIIPFKRMTRMHIHLGYCMIGFVAASTVLFFIFFGQGCADQHAGDEPLSASGEKTFCTKMHGEIMLTGYGIFAALFLVGVTSYLRNRIKYEYFYAMHHFVFVMFALAIAHTIDDLNRRGKARSQTFIWFSASLTWYVADRVYMWTQIQQCPVVEWRALGGDHQIARAPATSSDDKKQKKNKKNEPANDATNSEPSDALKKRLAENKVLILRLRRPPDFDFQPGQFAYLHVPSIDRTYHPYSIASAPQENTLDFYVEVAKSKPGAKTKTWTEQLWEIAKGNPKLAVESYVTVQGPYGSATSLGEYRKVLAVGSGTGIVPMISMMKSVYFKLFQRNAQMHQMNQTLATQKAKEIRGSYEVRQKTLWQLVKLLVLGDPALKIGNDVALEKRAPLKESMKNIDDDAKMIIKQAQLVWRSRKIKEAVDTKRANPTSNAVIRTEERMLLSSSSALLYFIPPVIEFTASIFAVSWRILNHSHGIVTDDMQNILLVLTCIGISLHALYWLTHVGIKTPYFLADTVIVGVGILSAVEWDRLDAFGKFSLYQCLAFLGLSLYRFYRLWSHATLTGPYSHLRGLRQRAMELVGGGDLPDQFELIFVTRSAPFAMHLWDDLERWWSDLETMWKAYASRVSSVRVFVTDKDEEAVKLLQSKVKGTRLEAAGALKATRPDFQQIINDMMMDTVHRSILNGTAGSVVAPTLVTFCGGSLVSSLLNKACLRTMCGAKALKGVKHHSIIFQSENYGITTPSSKIPRSAPKKERTTEKDALQEAQAKEHISSQVERMARSSSYYAPDIYAPSC</sequence>
<dbReference type="Pfam" id="PF01794">
    <property type="entry name" value="Ferric_reduct"/>
    <property type="match status" value="1"/>
</dbReference>
<feature type="transmembrane region" description="Helical" evidence="7">
    <location>
        <begin position="76"/>
        <end position="95"/>
    </location>
</feature>
<evidence type="ECO:0000313" key="10">
    <source>
        <dbReference type="Proteomes" id="UP000001876"/>
    </source>
</evidence>
<dbReference type="OMA" id="YRIARIS"/>
<feature type="domain" description="FAD-binding FR-type" evidence="8">
    <location>
        <begin position="338"/>
        <end position="458"/>
    </location>
</feature>
<dbReference type="STRING" id="564608.C1MJM1"/>
<keyword evidence="5 7" id="KW-0472">Membrane</keyword>
<feature type="transmembrane region" description="Helical" evidence="7">
    <location>
        <begin position="168"/>
        <end position="191"/>
    </location>
</feature>
<evidence type="ECO:0000313" key="9">
    <source>
        <dbReference type="EMBL" id="EEH59612.1"/>
    </source>
</evidence>
<feature type="transmembrane region" description="Helical" evidence="7">
    <location>
        <begin position="125"/>
        <end position="147"/>
    </location>
</feature>
<evidence type="ECO:0000256" key="7">
    <source>
        <dbReference type="SAM" id="Phobius"/>
    </source>
</evidence>
<evidence type="ECO:0000256" key="6">
    <source>
        <dbReference type="SAM" id="MobiDB-lite"/>
    </source>
</evidence>
<dbReference type="EMBL" id="GG663736">
    <property type="protein sequence ID" value="EEH59612.1"/>
    <property type="molecule type" value="Genomic_DNA"/>
</dbReference>
<dbReference type="Proteomes" id="UP000001876">
    <property type="component" value="Unassembled WGS sequence"/>
</dbReference>
<keyword evidence="3 7" id="KW-1133">Transmembrane helix</keyword>
<name>C1MJM1_MICPC</name>
<feature type="transmembrane region" description="Helical" evidence="7">
    <location>
        <begin position="221"/>
        <end position="241"/>
    </location>
</feature>
<keyword evidence="4" id="KW-0560">Oxidoreductase</keyword>
<comment type="subcellular location">
    <subcellularLocation>
        <location evidence="1">Membrane</location>
        <topology evidence="1">Multi-pass membrane protein</topology>
    </subcellularLocation>
</comment>
<feature type="region of interest" description="Disordered" evidence="6">
    <location>
        <begin position="900"/>
        <end position="936"/>
    </location>
</feature>
<feature type="region of interest" description="Disordered" evidence="6">
    <location>
        <begin position="323"/>
        <end position="354"/>
    </location>
</feature>
<dbReference type="eggNOG" id="KOG0039">
    <property type="taxonomic scope" value="Eukaryota"/>
</dbReference>
<dbReference type="OrthoDB" id="167398at2759"/>
<dbReference type="Gene3D" id="2.40.30.10">
    <property type="entry name" value="Translation factors"/>
    <property type="match status" value="1"/>
</dbReference>
<dbReference type="SUPFAM" id="SSF63380">
    <property type="entry name" value="Riboflavin synthase domain-like"/>
    <property type="match status" value="1"/>
</dbReference>
<evidence type="ECO:0000256" key="5">
    <source>
        <dbReference type="ARBA" id="ARBA00023136"/>
    </source>
</evidence>
<dbReference type="Pfam" id="PF08022">
    <property type="entry name" value="FAD_binding_8"/>
    <property type="match status" value="1"/>
</dbReference>
<dbReference type="SUPFAM" id="SSF52343">
    <property type="entry name" value="Ferredoxin reductase-like, C-terminal NADP-linked domain"/>
    <property type="match status" value="1"/>
</dbReference>
<evidence type="ECO:0000256" key="4">
    <source>
        <dbReference type="ARBA" id="ARBA00023002"/>
    </source>
</evidence>
<dbReference type="InterPro" id="IPR013130">
    <property type="entry name" value="Fe3_Rdtase_TM_dom"/>
</dbReference>
<feature type="compositionally biased region" description="Basic and acidic residues" evidence="6">
    <location>
        <begin position="909"/>
        <end position="929"/>
    </location>
</feature>
<dbReference type="InterPro" id="IPR017927">
    <property type="entry name" value="FAD-bd_FR_type"/>
</dbReference>
<keyword evidence="10" id="KW-1185">Reference proteome</keyword>
<feature type="transmembrane region" description="Helical" evidence="7">
    <location>
        <begin position="696"/>
        <end position="712"/>
    </location>
</feature>
<gene>
    <name evidence="9" type="ORF">MICPUCDRAFT_46471</name>
</gene>
<evidence type="ECO:0000256" key="1">
    <source>
        <dbReference type="ARBA" id="ARBA00004141"/>
    </source>
</evidence>
<organism evidence="10">
    <name type="scientific">Micromonas pusilla (strain CCMP1545)</name>
    <name type="common">Picoplanktonic green alga</name>
    <dbReference type="NCBI Taxonomy" id="564608"/>
    <lineage>
        <taxon>Eukaryota</taxon>
        <taxon>Viridiplantae</taxon>
        <taxon>Chlorophyta</taxon>
        <taxon>Mamiellophyceae</taxon>
        <taxon>Mamiellales</taxon>
        <taxon>Mamiellaceae</taxon>
        <taxon>Micromonas</taxon>
    </lineage>
</organism>
<dbReference type="PANTHER" id="PTHR11972">
    <property type="entry name" value="NADPH OXIDASE"/>
    <property type="match status" value="1"/>
</dbReference>
<dbReference type="InterPro" id="IPR017938">
    <property type="entry name" value="Riboflavin_synthase-like_b-brl"/>
</dbReference>
<dbReference type="AlphaFoldDB" id="C1MJM1"/>
<dbReference type="InterPro" id="IPR013112">
    <property type="entry name" value="FAD-bd_8"/>
</dbReference>
<keyword evidence="2 7" id="KW-0812">Transmembrane</keyword>
<protein>
    <submittedName>
        <fullName evidence="9">Predicted protein</fullName>
    </submittedName>
</protein>
<dbReference type="CDD" id="cd06186">
    <property type="entry name" value="NOX_Duox_like_FAD_NADP"/>
    <property type="match status" value="1"/>
</dbReference>
<dbReference type="InterPro" id="IPR039261">
    <property type="entry name" value="FNR_nucleotide-bd"/>
</dbReference>
<dbReference type="InterPro" id="IPR050369">
    <property type="entry name" value="RBOH/FRE"/>
</dbReference>
<feature type="transmembrane region" description="Helical" evidence="7">
    <location>
        <begin position="639"/>
        <end position="659"/>
    </location>
</feature>
<dbReference type="GO" id="GO:0016491">
    <property type="term" value="F:oxidoreductase activity"/>
    <property type="evidence" value="ECO:0007669"/>
    <property type="project" value="UniProtKB-KW"/>
</dbReference>
<reference evidence="9 10" key="1">
    <citation type="journal article" date="2009" name="Science">
        <title>Green evolution and dynamic adaptations revealed by genomes of the marine picoeukaryotes Micromonas.</title>
        <authorList>
            <person name="Worden A.Z."/>
            <person name="Lee J.H."/>
            <person name="Mock T."/>
            <person name="Rouze P."/>
            <person name="Simmons M.P."/>
            <person name="Aerts A.L."/>
            <person name="Allen A.E."/>
            <person name="Cuvelier M.L."/>
            <person name="Derelle E."/>
            <person name="Everett M.V."/>
            <person name="Foulon E."/>
            <person name="Grimwood J."/>
            <person name="Gundlach H."/>
            <person name="Henrissat B."/>
            <person name="Napoli C."/>
            <person name="McDonald S.M."/>
            <person name="Parker M.S."/>
            <person name="Rombauts S."/>
            <person name="Salamov A."/>
            <person name="Von Dassow P."/>
            <person name="Badger J.H."/>
            <person name="Coutinho P.M."/>
            <person name="Demir E."/>
            <person name="Dubchak I."/>
            <person name="Gentemann C."/>
            <person name="Eikrem W."/>
            <person name="Gready J.E."/>
            <person name="John U."/>
            <person name="Lanier W."/>
            <person name="Lindquist E.A."/>
            <person name="Lucas S."/>
            <person name="Mayer K.F."/>
            <person name="Moreau H."/>
            <person name="Not F."/>
            <person name="Otillar R."/>
            <person name="Panaud O."/>
            <person name="Pangilinan J."/>
            <person name="Paulsen I."/>
            <person name="Piegu B."/>
            <person name="Poliakov A."/>
            <person name="Robbens S."/>
            <person name="Schmutz J."/>
            <person name="Toulza E."/>
            <person name="Wyss T."/>
            <person name="Zelensky A."/>
            <person name="Zhou K."/>
            <person name="Armbrust E.V."/>
            <person name="Bhattacharya D."/>
            <person name="Goodenough U.W."/>
            <person name="Van de Peer Y."/>
            <person name="Grigoriev I.V."/>
        </authorList>
    </citation>
    <scope>NUCLEOTIDE SEQUENCE [LARGE SCALE GENOMIC DNA]</scope>
    <source>
        <strain evidence="9 10">CCMP1545</strain>
    </source>
</reference>
<feature type="transmembrane region" description="Helical" evidence="7">
    <location>
        <begin position="605"/>
        <end position="627"/>
    </location>
</feature>
<feature type="transmembrane region" description="Helical" evidence="7">
    <location>
        <begin position="248"/>
        <end position="266"/>
    </location>
</feature>